<dbReference type="InParanoid" id="A0A2P5CF39"/>
<protein>
    <submittedName>
        <fullName evidence="1">Uncharacterized protein</fullName>
    </submittedName>
</protein>
<keyword evidence="2" id="KW-1185">Reference proteome</keyword>
<proteinExistence type="predicted"/>
<comment type="caution">
    <text evidence="1">The sequence shown here is derived from an EMBL/GenBank/DDBJ whole genome shotgun (WGS) entry which is preliminary data.</text>
</comment>
<sequence length="141" mass="16030">MDPPSDTNDYFRVDVVKQSVEDKYFGNFPTDTHEASFAHSFDVEAKKAFRDIDVNLLEAPSNFVNSKSPNEFIEVALSSSSHHKPYKERTKKWCAKKKKKTLELHYESDQQIKLGNPCLNLFPSKLKAERVGLSAITPPTP</sequence>
<evidence type="ECO:0000313" key="1">
    <source>
        <dbReference type="EMBL" id="PON59646.1"/>
    </source>
</evidence>
<evidence type="ECO:0000313" key="2">
    <source>
        <dbReference type="Proteomes" id="UP000237000"/>
    </source>
</evidence>
<gene>
    <name evidence="1" type="ORF">TorRG33x02_287590</name>
</gene>
<dbReference type="Proteomes" id="UP000237000">
    <property type="component" value="Unassembled WGS sequence"/>
</dbReference>
<accession>A0A2P5CF39</accession>
<reference evidence="2" key="1">
    <citation type="submission" date="2016-06" db="EMBL/GenBank/DDBJ databases">
        <title>Parallel loss of symbiosis genes in relatives of nitrogen-fixing non-legume Parasponia.</title>
        <authorList>
            <person name="Van Velzen R."/>
            <person name="Holmer R."/>
            <person name="Bu F."/>
            <person name="Rutten L."/>
            <person name="Van Zeijl A."/>
            <person name="Liu W."/>
            <person name="Santuari L."/>
            <person name="Cao Q."/>
            <person name="Sharma T."/>
            <person name="Shen D."/>
            <person name="Roswanjaya Y."/>
            <person name="Wardhani T."/>
            <person name="Kalhor M.S."/>
            <person name="Jansen J."/>
            <person name="Van den Hoogen J."/>
            <person name="Gungor B."/>
            <person name="Hartog M."/>
            <person name="Hontelez J."/>
            <person name="Verver J."/>
            <person name="Yang W.-C."/>
            <person name="Schijlen E."/>
            <person name="Repin R."/>
            <person name="Schilthuizen M."/>
            <person name="Schranz E."/>
            <person name="Heidstra R."/>
            <person name="Miyata K."/>
            <person name="Fedorova E."/>
            <person name="Kohlen W."/>
            <person name="Bisseling T."/>
            <person name="Smit S."/>
            <person name="Geurts R."/>
        </authorList>
    </citation>
    <scope>NUCLEOTIDE SEQUENCE [LARGE SCALE GENOMIC DNA]</scope>
    <source>
        <strain evidence="2">cv. RG33-2</strain>
    </source>
</reference>
<organism evidence="1 2">
    <name type="scientific">Trema orientale</name>
    <name type="common">Charcoal tree</name>
    <name type="synonym">Celtis orientalis</name>
    <dbReference type="NCBI Taxonomy" id="63057"/>
    <lineage>
        <taxon>Eukaryota</taxon>
        <taxon>Viridiplantae</taxon>
        <taxon>Streptophyta</taxon>
        <taxon>Embryophyta</taxon>
        <taxon>Tracheophyta</taxon>
        <taxon>Spermatophyta</taxon>
        <taxon>Magnoliopsida</taxon>
        <taxon>eudicotyledons</taxon>
        <taxon>Gunneridae</taxon>
        <taxon>Pentapetalae</taxon>
        <taxon>rosids</taxon>
        <taxon>fabids</taxon>
        <taxon>Rosales</taxon>
        <taxon>Cannabaceae</taxon>
        <taxon>Trema</taxon>
    </lineage>
</organism>
<dbReference type="AlphaFoldDB" id="A0A2P5CF39"/>
<name>A0A2P5CF39_TREOI</name>
<dbReference type="EMBL" id="JXTC01000373">
    <property type="protein sequence ID" value="PON59646.1"/>
    <property type="molecule type" value="Genomic_DNA"/>
</dbReference>